<organism evidence="1 2">
    <name type="scientific">Candidatus Collierbacteria bacterium GW2011_GWB1_44_6</name>
    <dbReference type="NCBI Taxonomy" id="1618384"/>
    <lineage>
        <taxon>Bacteria</taxon>
        <taxon>Candidatus Collieribacteriota</taxon>
    </lineage>
</organism>
<comment type="caution">
    <text evidence="1">The sequence shown here is derived from an EMBL/GenBank/DDBJ whole genome shotgun (WGS) entry which is preliminary data.</text>
</comment>
<gene>
    <name evidence="1" type="ORF">UW68_C0042G0003</name>
</gene>
<sequence length="288" mass="31341">MADFASSVVVNAALDGIDEVFGTKVIWKPENLFQSLIIEHAAEARTIGSTLSVEQLIKKAAHDAETVNRFLRLNGFEEVQLQDMGSGPNMAYAAAVMKLLGRFSSPGRTGYHLPETRSPAFRLDKAVLQHFQNISTEAIRISTLGGFDLWVANSTVIRSGFLMLDDWIEIIRTARAVPGNGGVLPLVKIDTVPVDISKLIGMTDGNLVVIQQAIAAARFKLTNFEVSFEMAAAVSAKRMGIDMNSIEDGDFVVKGPLYFALVKRQTPLMPLAAGIVQPGEFYRGTELV</sequence>
<accession>A0A0G1JLM8</accession>
<dbReference type="AlphaFoldDB" id="A0A0G1JLM8"/>
<dbReference type="EMBL" id="LCJG01000042">
    <property type="protein sequence ID" value="KKT72265.1"/>
    <property type="molecule type" value="Genomic_DNA"/>
</dbReference>
<proteinExistence type="predicted"/>
<name>A0A0G1JLM8_9BACT</name>
<evidence type="ECO:0000313" key="2">
    <source>
        <dbReference type="Proteomes" id="UP000034835"/>
    </source>
</evidence>
<dbReference type="STRING" id="1618384.UW68_C0042G0003"/>
<dbReference type="Proteomes" id="UP000034835">
    <property type="component" value="Unassembled WGS sequence"/>
</dbReference>
<evidence type="ECO:0000313" key="1">
    <source>
        <dbReference type="EMBL" id="KKT72265.1"/>
    </source>
</evidence>
<reference evidence="1 2" key="1">
    <citation type="journal article" date="2015" name="Nature">
        <title>rRNA introns, odd ribosomes, and small enigmatic genomes across a large radiation of phyla.</title>
        <authorList>
            <person name="Brown C.T."/>
            <person name="Hug L.A."/>
            <person name="Thomas B.C."/>
            <person name="Sharon I."/>
            <person name="Castelle C.J."/>
            <person name="Singh A."/>
            <person name="Wilkins M.J."/>
            <person name="Williams K.H."/>
            <person name="Banfield J.F."/>
        </authorList>
    </citation>
    <scope>NUCLEOTIDE SEQUENCE [LARGE SCALE GENOMIC DNA]</scope>
</reference>
<protein>
    <submittedName>
        <fullName evidence="1">Uncharacterized protein</fullName>
    </submittedName>
</protein>